<dbReference type="Proteomes" id="UP001186974">
    <property type="component" value="Unassembled WGS sequence"/>
</dbReference>
<keyword evidence="2" id="KW-1185">Reference proteome</keyword>
<proteinExistence type="predicted"/>
<evidence type="ECO:0000313" key="2">
    <source>
        <dbReference type="Proteomes" id="UP001186974"/>
    </source>
</evidence>
<reference evidence="1" key="1">
    <citation type="submission" date="2024-09" db="EMBL/GenBank/DDBJ databases">
        <title>Black Yeasts Isolated from many extreme environments.</title>
        <authorList>
            <person name="Coleine C."/>
            <person name="Stajich J.E."/>
            <person name="Selbmann L."/>
        </authorList>
    </citation>
    <scope>NUCLEOTIDE SEQUENCE</scope>
    <source>
        <strain evidence="1">CCFEE 5737</strain>
    </source>
</reference>
<comment type="caution">
    <text evidence="1">The sequence shown here is derived from an EMBL/GenBank/DDBJ whole genome shotgun (WGS) entry which is preliminary data.</text>
</comment>
<protein>
    <submittedName>
        <fullName evidence="1">Uncharacterized protein</fullName>
    </submittedName>
</protein>
<dbReference type="EMBL" id="JAWDJW010000944">
    <property type="protein sequence ID" value="KAK3079751.1"/>
    <property type="molecule type" value="Genomic_DNA"/>
</dbReference>
<sequence length="109" mass="12224">MRFFSLIVLTFLVAMATALPQGRFFTRPQRFNPSQIALQLERPAWLMPKRTASKDSTNKETKPVHPPAKSMSALPSAPSDWFVRLRLADEEIATKIVGVDDGDGVIELR</sequence>
<gene>
    <name evidence="1" type="ORF">LTS18_003991</name>
</gene>
<accession>A0ACC3DSR3</accession>
<organism evidence="1 2">
    <name type="scientific">Coniosporium uncinatum</name>
    <dbReference type="NCBI Taxonomy" id="93489"/>
    <lineage>
        <taxon>Eukaryota</taxon>
        <taxon>Fungi</taxon>
        <taxon>Dikarya</taxon>
        <taxon>Ascomycota</taxon>
        <taxon>Pezizomycotina</taxon>
        <taxon>Dothideomycetes</taxon>
        <taxon>Dothideomycetes incertae sedis</taxon>
        <taxon>Coniosporium</taxon>
    </lineage>
</organism>
<evidence type="ECO:0000313" key="1">
    <source>
        <dbReference type="EMBL" id="KAK3079751.1"/>
    </source>
</evidence>
<name>A0ACC3DSR3_9PEZI</name>